<dbReference type="InterPro" id="IPR027417">
    <property type="entry name" value="P-loop_NTPase"/>
</dbReference>
<feature type="domain" description="Helicase C-terminal" evidence="5">
    <location>
        <begin position="455"/>
        <end position="632"/>
    </location>
</feature>
<organism evidence="6">
    <name type="scientific">Thermus caliditerrae</name>
    <dbReference type="NCBI Taxonomy" id="1330700"/>
    <lineage>
        <taxon>Bacteria</taxon>
        <taxon>Thermotogati</taxon>
        <taxon>Deinococcota</taxon>
        <taxon>Deinococci</taxon>
        <taxon>Thermales</taxon>
        <taxon>Thermaceae</taxon>
        <taxon>Thermus</taxon>
    </lineage>
</organism>
<dbReference type="GO" id="GO:0036297">
    <property type="term" value="P:interstrand cross-link repair"/>
    <property type="evidence" value="ECO:0007669"/>
    <property type="project" value="TreeGrafter"/>
</dbReference>
<reference evidence="6" key="1">
    <citation type="journal article" date="2020" name="mSystems">
        <title>Genome- and Community-Level Interaction Insights into Carbon Utilization and Element Cycling Functions of Hydrothermarchaeota in Hydrothermal Sediment.</title>
        <authorList>
            <person name="Zhou Z."/>
            <person name="Liu Y."/>
            <person name="Xu W."/>
            <person name="Pan J."/>
            <person name="Luo Z.H."/>
            <person name="Li M."/>
        </authorList>
    </citation>
    <scope>NUCLEOTIDE SEQUENCE [LARGE SCALE GENOMIC DNA]</scope>
    <source>
        <strain evidence="6">SpSt-1071</strain>
    </source>
</reference>
<evidence type="ECO:0000256" key="3">
    <source>
        <dbReference type="SAM" id="Coils"/>
    </source>
</evidence>
<dbReference type="EMBL" id="DRXE01000121">
    <property type="protein sequence ID" value="HHM67719.1"/>
    <property type="molecule type" value="Genomic_DNA"/>
</dbReference>
<evidence type="ECO:0000256" key="2">
    <source>
        <dbReference type="ARBA" id="ARBA00022840"/>
    </source>
</evidence>
<dbReference type="InterPro" id="IPR011545">
    <property type="entry name" value="DEAD/DEAH_box_helicase_dom"/>
</dbReference>
<dbReference type="GO" id="GO:0043138">
    <property type="term" value="F:3'-5' DNA helicase activity"/>
    <property type="evidence" value="ECO:0007669"/>
    <property type="project" value="TreeGrafter"/>
</dbReference>
<dbReference type="GO" id="GO:0006289">
    <property type="term" value="P:nucleotide-excision repair"/>
    <property type="evidence" value="ECO:0007669"/>
    <property type="project" value="TreeGrafter"/>
</dbReference>
<dbReference type="Pfam" id="PF00270">
    <property type="entry name" value="DEAD"/>
    <property type="match status" value="2"/>
</dbReference>
<dbReference type="SMART" id="SM00487">
    <property type="entry name" value="DEXDc"/>
    <property type="match status" value="1"/>
</dbReference>
<evidence type="ECO:0000313" key="6">
    <source>
        <dbReference type="EMBL" id="HHM67719.1"/>
    </source>
</evidence>
<dbReference type="PROSITE" id="PS51194">
    <property type="entry name" value="HELICASE_CTER"/>
    <property type="match status" value="1"/>
</dbReference>
<keyword evidence="1" id="KW-0547">Nucleotide-binding</keyword>
<keyword evidence="6" id="KW-0347">Helicase</keyword>
<keyword evidence="3" id="KW-0175">Coiled coil</keyword>
<dbReference type="GO" id="GO:0005524">
    <property type="term" value="F:ATP binding"/>
    <property type="evidence" value="ECO:0007669"/>
    <property type="project" value="UniProtKB-KW"/>
</dbReference>
<dbReference type="PANTHER" id="PTHR47957">
    <property type="entry name" value="ATP-DEPENDENT HELICASE HRQ1"/>
    <property type="match status" value="1"/>
</dbReference>
<keyword evidence="6" id="KW-0378">Hydrolase</keyword>
<dbReference type="InterPro" id="IPR014001">
    <property type="entry name" value="Helicase_ATP-bd"/>
</dbReference>
<gene>
    <name evidence="6" type="ORF">ENM28_03190</name>
</gene>
<feature type="coiled-coil region" evidence="3">
    <location>
        <begin position="760"/>
        <end position="810"/>
    </location>
</feature>
<dbReference type="SUPFAM" id="SSF52540">
    <property type="entry name" value="P-loop containing nucleoside triphosphate hydrolases"/>
    <property type="match status" value="1"/>
</dbReference>
<dbReference type="Gene3D" id="3.40.50.300">
    <property type="entry name" value="P-loop containing nucleotide triphosphate hydrolases"/>
    <property type="match status" value="2"/>
</dbReference>
<dbReference type="Pfam" id="PF00271">
    <property type="entry name" value="Helicase_C"/>
    <property type="match status" value="1"/>
</dbReference>
<sequence>MKEYYYCMQRSSITKEFKEFLQYLFGESVLKLPTPREVDEERRRRGIQVSPGDPHWVEVDQGVFSPRPFEVLRILTQLKQRFGADKEGRPLVGDYRVELRDRVRPKYSVPQESLKGDLADVGGIGGYRKWSSFQVEGWGKVLSILRGATLLGPGPDKEAEKRNLVIVAPTGTGKSEVFLLPLLYEAKKYEEQKNRRRTFVLVYPRVALLRDQLSRALRYAAQADAVVGFQFKGVGAKDVYTLKNRDIFDGDTFRVVKCPKCAGVLRRGNSRGRSMEEHILLLRCEKGHEYRVTLSREGHVRVRPHLLLTTVESLENLYLHYESEGFFQQGLHGVVLDEAHLYESLYGAHVSQLLKRIRDRSEYSLPALAVSATIAAPEDFGTKLLGGPVEVFAYDQERHGGEVSGLEVVYFLSQHSEQKDAGSLLIQTLMALGHAVLRKEELTLVFNDSRDGVYRYQQYLEDAERERGLFTFRTHREKITYKEHQCPGTAPAECPIYHEGECWRGLFGYPACRGEITDLRQEPVRVGTYTSLEGGEVILTDYDVILATSSLEVGVDEEAVNSVVQYGPPRNAASFAQRRGRAGRRHGRIAYNLVVLGQEPADRFVLTHRGRLLDGQVEPPLNPNNPVVRELHEYLEEERKGILRERNNRGGYPLSALKWLVEKLRGCSEAREVLGQDWLESLRGDIYESRRWSSQSRDYRDHIVGKLRNRVQNRLEEYAYALEFAGELDLLVEDYPIRFQREAEEAKEALKRVLDGRDTVDRLREKLNNLHQAIMQYLMSNWDRISEDERQELLDTMKNLYKLYDEVKERLHNQRQGSFEDLQRRYHFLSELKQWLDSGFALISPPEDLRAVLRALFFLHQGLPQEREGSCSSRPPALVPRAYFEYTAPLIMRRPTPRERGPQENETEPPQSLEIFFPPYRLQYRYGMGKFAYALRLRNNRKRREDSGLIVIEVEALAKGIRLPDGSLQVQTADLQPLETPGQGRPIVRFCKACGRIYGYREPKEGSCSCGANLIYARLFPRVLTKSVFEPRNPKPISRSLLVSGEEGGRASVKVLGSLVEGTRYSYREGQWIPLNDEPIVFKALYQTPLAYELRQTHGVGWRLEGVLPIREEVEWESLFHSAASLLRRAVAGVTGVNPDLLRASVDRDKKMVWVWELVEGGGGITQLFHQAILENPLAVYREMLRIVACPVYLAEARLLEQPNPAPLDLLDSGVLVSLKEEVTKDVDHEVARLQAERDKLASLGKNWEPLCQREDGCPACVREPFSAKDEELPRRSLAERLVRSLVQEVEFSQLADLRTQFLEQGVPPPFVIEVRGDKYKVLVL</sequence>
<feature type="domain" description="Helicase ATP-binding" evidence="4">
    <location>
        <begin position="155"/>
        <end position="392"/>
    </location>
</feature>
<name>A0A7C5REB7_9DEIN</name>
<evidence type="ECO:0000259" key="5">
    <source>
        <dbReference type="PROSITE" id="PS51194"/>
    </source>
</evidence>
<dbReference type="SMART" id="SM00490">
    <property type="entry name" value="HELICc"/>
    <property type="match status" value="1"/>
</dbReference>
<dbReference type="PROSITE" id="PS51192">
    <property type="entry name" value="HELICASE_ATP_BIND_1"/>
    <property type="match status" value="1"/>
</dbReference>
<dbReference type="InterPro" id="IPR001650">
    <property type="entry name" value="Helicase_C-like"/>
</dbReference>
<dbReference type="PANTHER" id="PTHR47957:SF3">
    <property type="entry name" value="ATP-DEPENDENT HELICASE HRQ1"/>
    <property type="match status" value="1"/>
</dbReference>
<comment type="caution">
    <text evidence="6">The sequence shown here is derived from an EMBL/GenBank/DDBJ whole genome shotgun (WGS) entry which is preliminary data.</text>
</comment>
<keyword evidence="2" id="KW-0067">ATP-binding</keyword>
<protein>
    <submittedName>
        <fullName evidence="6">DEAD/DEAH box helicase</fullName>
    </submittedName>
</protein>
<dbReference type="GO" id="GO:0003676">
    <property type="term" value="F:nucleic acid binding"/>
    <property type="evidence" value="ECO:0007669"/>
    <property type="project" value="InterPro"/>
</dbReference>
<proteinExistence type="predicted"/>
<evidence type="ECO:0000256" key="1">
    <source>
        <dbReference type="ARBA" id="ARBA00022741"/>
    </source>
</evidence>
<evidence type="ECO:0000259" key="4">
    <source>
        <dbReference type="PROSITE" id="PS51192"/>
    </source>
</evidence>
<accession>A0A7C5REB7</accession>